<protein>
    <submittedName>
        <fullName evidence="1">Uncharacterized protein</fullName>
    </submittedName>
</protein>
<evidence type="ECO:0000313" key="2">
    <source>
        <dbReference type="Proteomes" id="UP000823405"/>
    </source>
</evidence>
<name>A0A9P6UE68_9FUNG</name>
<reference evidence="1" key="1">
    <citation type="journal article" date="2020" name="Fungal Divers.">
        <title>Resolving the Mortierellaceae phylogeny through synthesis of multi-gene phylogenetics and phylogenomics.</title>
        <authorList>
            <person name="Vandepol N."/>
            <person name="Liber J."/>
            <person name="Desiro A."/>
            <person name="Na H."/>
            <person name="Kennedy M."/>
            <person name="Barry K."/>
            <person name="Grigoriev I.V."/>
            <person name="Miller A.N."/>
            <person name="O'Donnell K."/>
            <person name="Stajich J.E."/>
            <person name="Bonito G."/>
        </authorList>
    </citation>
    <scope>NUCLEOTIDE SEQUENCE</scope>
    <source>
        <strain evidence="1">NVP60</strain>
    </source>
</reference>
<dbReference type="EMBL" id="JAAAIN010004509">
    <property type="protein sequence ID" value="KAG0280433.1"/>
    <property type="molecule type" value="Genomic_DNA"/>
</dbReference>
<feature type="non-terminal residue" evidence="1">
    <location>
        <position position="121"/>
    </location>
</feature>
<accession>A0A9P6UE68</accession>
<keyword evidence="2" id="KW-1185">Reference proteome</keyword>
<sequence>MTLRNGKAVARESTAETSAAEVVETAMESMSLAAGSSSGSADMEVDDGVHVAPSVNVSVSNSVSIDHARAQVRNLGTRLNALMTEQAAVEIQMESHPEGGSEEDKIRLAFIDRDADKLAQQ</sequence>
<organism evidence="1 2">
    <name type="scientific">Linnemannia gamsii</name>
    <dbReference type="NCBI Taxonomy" id="64522"/>
    <lineage>
        <taxon>Eukaryota</taxon>
        <taxon>Fungi</taxon>
        <taxon>Fungi incertae sedis</taxon>
        <taxon>Mucoromycota</taxon>
        <taxon>Mortierellomycotina</taxon>
        <taxon>Mortierellomycetes</taxon>
        <taxon>Mortierellales</taxon>
        <taxon>Mortierellaceae</taxon>
        <taxon>Linnemannia</taxon>
    </lineage>
</organism>
<evidence type="ECO:0000313" key="1">
    <source>
        <dbReference type="EMBL" id="KAG0280433.1"/>
    </source>
</evidence>
<gene>
    <name evidence="1" type="ORF">BGZ97_009404</name>
</gene>
<dbReference type="AlphaFoldDB" id="A0A9P6UE68"/>
<proteinExistence type="predicted"/>
<comment type="caution">
    <text evidence="1">The sequence shown here is derived from an EMBL/GenBank/DDBJ whole genome shotgun (WGS) entry which is preliminary data.</text>
</comment>
<dbReference type="Proteomes" id="UP000823405">
    <property type="component" value="Unassembled WGS sequence"/>
</dbReference>